<gene>
    <name evidence="3" type="ORF">HGRIS_007373</name>
</gene>
<dbReference type="EMBL" id="JASNQZ010000011">
    <property type="protein sequence ID" value="KAL0950572.1"/>
    <property type="molecule type" value="Genomic_DNA"/>
</dbReference>
<feature type="compositionally biased region" description="Low complexity" evidence="2">
    <location>
        <begin position="529"/>
        <end position="561"/>
    </location>
</feature>
<reference evidence="4" key="1">
    <citation type="submission" date="2024-06" db="EMBL/GenBank/DDBJ databases">
        <title>Multi-omics analyses provide insights into the biosynthesis of the anticancer antibiotic pleurotin in Hohenbuehelia grisea.</title>
        <authorList>
            <person name="Weaver J.A."/>
            <person name="Alberti F."/>
        </authorList>
    </citation>
    <scope>NUCLEOTIDE SEQUENCE [LARGE SCALE GENOMIC DNA]</scope>
    <source>
        <strain evidence="4">T-177</strain>
    </source>
</reference>
<feature type="compositionally biased region" description="Polar residues" evidence="2">
    <location>
        <begin position="371"/>
        <end position="427"/>
    </location>
</feature>
<evidence type="ECO:0000256" key="1">
    <source>
        <dbReference type="SAM" id="Coils"/>
    </source>
</evidence>
<protein>
    <submittedName>
        <fullName evidence="3">Uncharacterized protein</fullName>
    </submittedName>
</protein>
<feature type="coiled-coil region" evidence="1">
    <location>
        <begin position="60"/>
        <end position="87"/>
    </location>
</feature>
<feature type="region of interest" description="Disordered" evidence="2">
    <location>
        <begin position="760"/>
        <end position="795"/>
    </location>
</feature>
<evidence type="ECO:0000313" key="3">
    <source>
        <dbReference type="EMBL" id="KAL0950572.1"/>
    </source>
</evidence>
<feature type="region of interest" description="Disordered" evidence="2">
    <location>
        <begin position="654"/>
        <end position="736"/>
    </location>
</feature>
<feature type="compositionally biased region" description="Basic and acidic residues" evidence="2">
    <location>
        <begin position="667"/>
        <end position="680"/>
    </location>
</feature>
<feature type="compositionally biased region" description="Low complexity" evidence="2">
    <location>
        <begin position="707"/>
        <end position="718"/>
    </location>
</feature>
<feature type="region of interest" description="Disordered" evidence="2">
    <location>
        <begin position="496"/>
        <end position="577"/>
    </location>
</feature>
<feature type="compositionally biased region" description="Low complexity" evidence="2">
    <location>
        <begin position="690"/>
        <end position="699"/>
    </location>
</feature>
<feature type="region of interest" description="Disordered" evidence="2">
    <location>
        <begin position="354"/>
        <end position="427"/>
    </location>
</feature>
<organism evidence="3 4">
    <name type="scientific">Hohenbuehelia grisea</name>
    <dbReference type="NCBI Taxonomy" id="104357"/>
    <lineage>
        <taxon>Eukaryota</taxon>
        <taxon>Fungi</taxon>
        <taxon>Dikarya</taxon>
        <taxon>Basidiomycota</taxon>
        <taxon>Agaricomycotina</taxon>
        <taxon>Agaricomycetes</taxon>
        <taxon>Agaricomycetidae</taxon>
        <taxon>Agaricales</taxon>
        <taxon>Pleurotineae</taxon>
        <taxon>Pleurotaceae</taxon>
        <taxon>Hohenbuehelia</taxon>
    </lineage>
</organism>
<feature type="compositionally biased region" description="Low complexity" evidence="2">
    <location>
        <begin position="442"/>
        <end position="452"/>
    </location>
</feature>
<proteinExistence type="predicted"/>
<keyword evidence="4" id="KW-1185">Reference proteome</keyword>
<evidence type="ECO:0000313" key="4">
    <source>
        <dbReference type="Proteomes" id="UP001556367"/>
    </source>
</evidence>
<feature type="region of interest" description="Disordered" evidence="2">
    <location>
        <begin position="442"/>
        <end position="463"/>
    </location>
</feature>
<sequence length="935" mass="97935">MAIEAEDGDRLRIAIALSALKFKPLEQSFEAYALDLQAVFAPSSRRDGTSVSQVQVESDMDPWRQRAIDLEKDLAELQAQLDGEHIKVVELSSATATDAGSVSLSSKKKGKKKATTSDNPPERTVTPARFDLNSVLEGLAPGIATTTGSLSIFATFTEFQRLTSALRHSPWVSSDNRTLLLSVARRALDTGAAALQPLLNHTFSGPAEWAGTRIADEAEFLQTLNVLIVSLVDSVFPMFIAQSDGKDASIVISSETGTRDSETEQIMSALVGSVLLPIVHAFAPLSFSFAQRCFGEGSAGTRGSRRQQYASHIRQAFLGVFRDVFRALCRHSPPSCGFRELLALAAARELERLDSGSGAEPGKTSKAPSAFPTSGSGTAGSRSDATPSAGTGNSKSTSPLSERGNITSELPATRTVTAAAPSDSQWMSRGYATGRAARGDAAEGAAADRSGGAELGASRRGGRASWIARLARKDAMWFLCAVLHVVFDAPEAQGGQAREYASPHPRAAGSAPASQHHRSGGPRPDFDPDPGCGRDSSSGSAFGSGSTSASYSTSRSCSGAARATGPGPALDTDKQPPYTETRAQIARTLIGLLRPASGTRPTPGSAFGEARLSPWARPIATSSTSTRPCAHANAGADADAEVIEASAETDGNALAATGVSESKSAPKSRERVRYHGRAQERAGGSQDVCGSGQSRTQTRTRTEKETQSQLAADASAAGGAKGRRHGGSAGATANAKAEVDANGKDGGLGGTHAWGALQRTAAEATQGRDDAGGRAGVGGRAQGHQGVSETEGGRRGSGSLVLQLVVVVMVPRAAAHQGQLTSWVGRRISVSLWRVGGLGLRLRLRLRRGWGLRLRRGLSQAWWKSVMMRGREARGAAPEKSMLWREGWCLPCWSGSGSGAEADECGRGGFGCFGLWVLWSLVAELMSVIELEARC</sequence>
<name>A0ABR3J4K8_9AGAR</name>
<comment type="caution">
    <text evidence="3">The sequence shown here is derived from an EMBL/GenBank/DDBJ whole genome shotgun (WGS) entry which is preliminary data.</text>
</comment>
<evidence type="ECO:0000256" key="2">
    <source>
        <dbReference type="SAM" id="MobiDB-lite"/>
    </source>
</evidence>
<feature type="region of interest" description="Disordered" evidence="2">
    <location>
        <begin position="100"/>
        <end position="126"/>
    </location>
</feature>
<dbReference type="Proteomes" id="UP001556367">
    <property type="component" value="Unassembled WGS sequence"/>
</dbReference>
<accession>A0ABR3J4K8</accession>
<keyword evidence="1" id="KW-0175">Coiled coil</keyword>